<name>A0A2A6CTJ0_PRIPA</name>
<reference evidence="3" key="1">
    <citation type="journal article" date="2008" name="Nat. Genet.">
        <title>The Pristionchus pacificus genome provides a unique perspective on nematode lifestyle and parasitism.</title>
        <authorList>
            <person name="Dieterich C."/>
            <person name="Clifton S.W."/>
            <person name="Schuster L.N."/>
            <person name="Chinwalla A."/>
            <person name="Delehaunty K."/>
            <person name="Dinkelacker I."/>
            <person name="Fulton L."/>
            <person name="Fulton R."/>
            <person name="Godfrey J."/>
            <person name="Minx P."/>
            <person name="Mitreva M."/>
            <person name="Roeseler W."/>
            <person name="Tian H."/>
            <person name="Witte H."/>
            <person name="Yang S.P."/>
            <person name="Wilson R.K."/>
            <person name="Sommer R.J."/>
        </authorList>
    </citation>
    <scope>NUCLEOTIDE SEQUENCE [LARGE SCALE GENOMIC DNA]</scope>
    <source>
        <strain evidence="3">PS312</strain>
    </source>
</reference>
<dbReference type="AlphaFoldDB" id="A0A2A6CTJ0"/>
<gene>
    <name evidence="2" type="primary">WBGene00105641</name>
</gene>
<proteinExistence type="predicted"/>
<reference evidence="2" key="2">
    <citation type="submission" date="2022-06" db="UniProtKB">
        <authorList>
            <consortium name="EnsemblMetazoa"/>
        </authorList>
    </citation>
    <scope>IDENTIFICATION</scope>
    <source>
        <strain evidence="2">PS312</strain>
    </source>
</reference>
<dbReference type="Proteomes" id="UP000005239">
    <property type="component" value="Unassembled WGS sequence"/>
</dbReference>
<organism evidence="2 3">
    <name type="scientific">Pristionchus pacificus</name>
    <name type="common">Parasitic nematode worm</name>
    <dbReference type="NCBI Taxonomy" id="54126"/>
    <lineage>
        <taxon>Eukaryota</taxon>
        <taxon>Metazoa</taxon>
        <taxon>Ecdysozoa</taxon>
        <taxon>Nematoda</taxon>
        <taxon>Chromadorea</taxon>
        <taxon>Rhabditida</taxon>
        <taxon>Rhabditina</taxon>
        <taxon>Diplogasteromorpha</taxon>
        <taxon>Diplogasteroidea</taxon>
        <taxon>Neodiplogasteridae</taxon>
        <taxon>Pristionchus</taxon>
    </lineage>
</organism>
<evidence type="ECO:0000256" key="1">
    <source>
        <dbReference type="SAM" id="MobiDB-lite"/>
    </source>
</evidence>
<feature type="region of interest" description="Disordered" evidence="1">
    <location>
        <begin position="514"/>
        <end position="543"/>
    </location>
</feature>
<evidence type="ECO:0000313" key="2">
    <source>
        <dbReference type="EnsemblMetazoa" id="PPA16087.1"/>
    </source>
</evidence>
<accession>A0A2A6CTJ0</accession>
<sequence>MVTRLFRSSEQQIFHVWDEVYQVDSGIIFHYVRPTERRNQRLYVKWENKIIQAKLPEHEIKCIGTHGDSIFFIVDNTQIHRAFFNAPDFISISYCRRLKQDEVLYKSKGLFARGYNIYRIHDDPKTDKIIIDAALTLTEGVDLVGIHRNLAVFVEHNDALKYPTACRSVSAPVIWIQLPTLSKPASSWSRDNSPFIYITEGFNLHTLNTDTMEFMSSLRIVENLFEDDEECESKIGRVSVMNVKDGALSVKLAQGALMWSIMSVQLPEGYMYRNIDAVQFVASAVLPPHTHAYRLADGNATHARLPEHEIANIVVNENVLYFTASRKVYKAIFTPYTYSKTAEITVSFFKDMLEIESIHNGVMRIALTNGHTRLYKIWEDYQHGIVVDDAVVQNLQLLGIFSGKALYARHGGYTSKGNPIVTNLRENVHEIALPNSVCSSTHSSNLVYIENEGLLFTLDIVTMKFLPFLRIESEFLSSSLSGFHDRELTAMSMKNDDWFLTIAELPEFYIRRKTTEPSAPPIPPTPAHHSAQPPPLMPRTAAPRAAAAIFKPPPPPRPTPRGESLSDIATENESQLKATIVEQATKLHALQAKVAELESAEKLWIKEKKSLLQKQSEMQKQLDDAVGNRSKKDTEKDQIVKKIVAENTRLQLQISEMQTMQSEWRVGALQSAKRPLKFTDREKLTKPLVCIQLENGSLLYFDNVKPFELFTNIDIKFFKAGITDGKIQLERINELITSELSLFNKEPLYFIERSKEWSVYRYEENYSSVEGERFDISEIDLLSKYDRHYHRGILCLFRESTVATVERVNDKVVRVEGPLLDRECTSVYAPPQSESIYILNSEQNVLIMVDTVKLVVSHHCYE</sequence>
<feature type="compositionally biased region" description="Pro residues" evidence="1">
    <location>
        <begin position="518"/>
        <end position="537"/>
    </location>
</feature>
<evidence type="ECO:0000313" key="3">
    <source>
        <dbReference type="Proteomes" id="UP000005239"/>
    </source>
</evidence>
<accession>A0A8R1YCH9</accession>
<keyword evidence="3" id="KW-1185">Reference proteome</keyword>
<protein>
    <submittedName>
        <fullName evidence="2">Uncharacterized protein</fullName>
    </submittedName>
</protein>
<dbReference type="EnsemblMetazoa" id="PPA16087.1">
    <property type="protein sequence ID" value="PPA16087.1"/>
    <property type="gene ID" value="WBGene00105641"/>
</dbReference>